<accession>A0ABN3PEG8</accession>
<dbReference type="Pfam" id="PF19054">
    <property type="entry name" value="DUF5753"/>
    <property type="match status" value="1"/>
</dbReference>
<sequence length="295" mass="33603">MGKGYRSFRVQALKVVHSPTPAVREARHAIAVRLRDIRRDANLSGTALAQAANWDRTKVYKIEATTTAPSELDIRIWCAACDAEEQIPDLIAMTRAVETMYVEWRRAARSGLKAVQRGAIPLYEKTTTFQIYEPGVIPGLFQTKDYATARMGRFNEFHGFPGDFADAVEARMEKQRVVRSGKRTFAVILEESALWFRVGSREMMREQLDHLRHVATWPQVSLGIIPRDQDRRIWSVPNFWIFDGRRVITETPTAELNITAPGEVEIYRRIFAELSTMTLVGAGAERLISEPYAQF</sequence>
<dbReference type="CDD" id="cd00093">
    <property type="entry name" value="HTH_XRE"/>
    <property type="match status" value="1"/>
</dbReference>
<dbReference type="InterPro" id="IPR001387">
    <property type="entry name" value="Cro/C1-type_HTH"/>
</dbReference>
<organism evidence="2 3">
    <name type="scientific">Actinomadura fulvescens</name>
    <dbReference type="NCBI Taxonomy" id="46160"/>
    <lineage>
        <taxon>Bacteria</taxon>
        <taxon>Bacillati</taxon>
        <taxon>Actinomycetota</taxon>
        <taxon>Actinomycetes</taxon>
        <taxon>Streptosporangiales</taxon>
        <taxon>Thermomonosporaceae</taxon>
        <taxon>Actinomadura</taxon>
    </lineage>
</organism>
<protein>
    <submittedName>
        <fullName evidence="2">Helix-turn-helix transcriptional regulator</fullName>
    </submittedName>
</protein>
<evidence type="ECO:0000313" key="3">
    <source>
        <dbReference type="Proteomes" id="UP001501509"/>
    </source>
</evidence>
<evidence type="ECO:0000259" key="1">
    <source>
        <dbReference type="Pfam" id="PF19054"/>
    </source>
</evidence>
<dbReference type="Gene3D" id="1.10.260.40">
    <property type="entry name" value="lambda repressor-like DNA-binding domains"/>
    <property type="match status" value="1"/>
</dbReference>
<dbReference type="Pfam" id="PF13560">
    <property type="entry name" value="HTH_31"/>
    <property type="match status" value="1"/>
</dbReference>
<dbReference type="Proteomes" id="UP001501509">
    <property type="component" value="Unassembled WGS sequence"/>
</dbReference>
<dbReference type="EMBL" id="BAAATD010000001">
    <property type="protein sequence ID" value="GAA2577964.1"/>
    <property type="molecule type" value="Genomic_DNA"/>
</dbReference>
<name>A0ABN3PEG8_9ACTN</name>
<keyword evidence="3" id="KW-1185">Reference proteome</keyword>
<proteinExistence type="predicted"/>
<reference evidence="2 3" key="1">
    <citation type="journal article" date="2019" name="Int. J. Syst. Evol. Microbiol.">
        <title>The Global Catalogue of Microorganisms (GCM) 10K type strain sequencing project: providing services to taxonomists for standard genome sequencing and annotation.</title>
        <authorList>
            <consortium name="The Broad Institute Genomics Platform"/>
            <consortium name="The Broad Institute Genome Sequencing Center for Infectious Disease"/>
            <person name="Wu L."/>
            <person name="Ma J."/>
        </authorList>
    </citation>
    <scope>NUCLEOTIDE SEQUENCE [LARGE SCALE GENOMIC DNA]</scope>
    <source>
        <strain evidence="2 3">JCM 6833</strain>
    </source>
</reference>
<evidence type="ECO:0000313" key="2">
    <source>
        <dbReference type="EMBL" id="GAA2577964.1"/>
    </source>
</evidence>
<dbReference type="SUPFAM" id="SSF47413">
    <property type="entry name" value="lambda repressor-like DNA-binding domains"/>
    <property type="match status" value="1"/>
</dbReference>
<dbReference type="RefSeq" id="WP_344537761.1">
    <property type="nucleotide sequence ID" value="NZ_BAAATD010000001.1"/>
</dbReference>
<dbReference type="InterPro" id="IPR010982">
    <property type="entry name" value="Lambda_DNA-bd_dom_sf"/>
</dbReference>
<gene>
    <name evidence="2" type="ORF">GCM10010411_08140</name>
</gene>
<comment type="caution">
    <text evidence="2">The sequence shown here is derived from an EMBL/GenBank/DDBJ whole genome shotgun (WGS) entry which is preliminary data.</text>
</comment>
<feature type="domain" description="DUF5753" evidence="1">
    <location>
        <begin position="127"/>
        <end position="288"/>
    </location>
</feature>
<dbReference type="InterPro" id="IPR043917">
    <property type="entry name" value="DUF5753"/>
</dbReference>